<evidence type="ECO:0000313" key="1">
    <source>
        <dbReference type="EMBL" id="AJE45524.1"/>
    </source>
</evidence>
<proteinExistence type="predicted"/>
<dbReference type="InterPro" id="IPR038058">
    <property type="entry name" value="PhnH-like_sp"/>
</dbReference>
<evidence type="ECO:0000313" key="2">
    <source>
        <dbReference type="Proteomes" id="UP000031521"/>
    </source>
</evidence>
<keyword evidence="2" id="KW-1185">Reference proteome</keyword>
<dbReference type="SUPFAM" id="SSF159709">
    <property type="entry name" value="PhnH-like"/>
    <property type="match status" value="1"/>
</dbReference>
<gene>
    <name evidence="1" type="primary">phnH</name>
    <name evidence="1" type="ORF">P73_0809</name>
</gene>
<organism evidence="1 2">
    <name type="scientific">Celeribacter indicus</name>
    <dbReference type="NCBI Taxonomy" id="1208324"/>
    <lineage>
        <taxon>Bacteria</taxon>
        <taxon>Pseudomonadati</taxon>
        <taxon>Pseudomonadota</taxon>
        <taxon>Alphaproteobacteria</taxon>
        <taxon>Rhodobacterales</taxon>
        <taxon>Roseobacteraceae</taxon>
        <taxon>Celeribacter</taxon>
    </lineage>
</organism>
<accession>A0A0B5DR05</accession>
<dbReference type="NCBIfam" id="TIGR03292">
    <property type="entry name" value="PhnH_redo"/>
    <property type="match status" value="1"/>
</dbReference>
<keyword evidence="1" id="KW-0456">Lyase</keyword>
<dbReference type="HOGENOM" id="CLU_115317_1_0_5"/>
<dbReference type="InterPro" id="IPR008772">
    <property type="entry name" value="Phosphonate_metab_PhnH"/>
</dbReference>
<dbReference type="KEGG" id="cid:P73_0809"/>
<dbReference type="Gene3D" id="3.40.50.11310">
    <property type="entry name" value="Bacterial phosphonate metabolism protein PhnH"/>
    <property type="match status" value="1"/>
</dbReference>
<dbReference type="GO" id="GO:0016829">
    <property type="term" value="F:lyase activity"/>
    <property type="evidence" value="ECO:0007669"/>
    <property type="project" value="UniProtKB-KW"/>
</dbReference>
<dbReference type="RefSeq" id="WP_043868581.1">
    <property type="nucleotide sequence ID" value="NZ_CP004393.1"/>
</dbReference>
<dbReference type="EMBL" id="CP004393">
    <property type="protein sequence ID" value="AJE45524.1"/>
    <property type="molecule type" value="Genomic_DNA"/>
</dbReference>
<dbReference type="Pfam" id="PF05845">
    <property type="entry name" value="PhnH"/>
    <property type="match status" value="1"/>
</dbReference>
<dbReference type="STRING" id="1208324.P73_0809"/>
<dbReference type="GO" id="GO:0019634">
    <property type="term" value="P:organic phosphonate metabolic process"/>
    <property type="evidence" value="ECO:0007669"/>
    <property type="project" value="InterPro"/>
</dbReference>
<sequence length="188" mass="19621">MQSLSGGFRDPPAQSARAFRAALEAMARPGTVQEVSGAAAPAPVSEAAATLLLTLCDPETPLCLAGAHDRREIRDWIAFHTGAPLVGAEEAVFALGTWEALAPLGRFAIGTADYPDRSATLIVECDAFGTEGAARLTGPGIRDSAQFPLPDVAAVRENAALFPLGLDFYFTCGTRLAGLPRSTHVEAD</sequence>
<protein>
    <submittedName>
        <fullName evidence="1">Carbon-phosphorus lyase complex subunit</fullName>
    </submittedName>
</protein>
<dbReference type="Proteomes" id="UP000031521">
    <property type="component" value="Chromosome"/>
</dbReference>
<dbReference type="OrthoDB" id="9814509at2"/>
<dbReference type="PIRSF" id="PIRSF020680">
    <property type="entry name" value="PhnH"/>
    <property type="match status" value="1"/>
</dbReference>
<name>A0A0B5DR05_9RHOB</name>
<dbReference type="AlphaFoldDB" id="A0A0B5DR05"/>
<reference evidence="1 2" key="1">
    <citation type="journal article" date="2014" name="Int. J. Syst. Evol. Microbiol.">
        <title>Celeribacter indicus sp. nov., a polycyclic aromatic hydrocarbon-degrading bacterium from deep-sea sediment and reclassification of Huaishuia halophila as Celeribacter halophilus comb. nov.</title>
        <authorList>
            <person name="Lai Q."/>
            <person name="Cao J."/>
            <person name="Yuan J."/>
            <person name="Li F."/>
            <person name="Shao Z."/>
        </authorList>
    </citation>
    <scope>NUCLEOTIDE SEQUENCE [LARGE SCALE GENOMIC DNA]</scope>
    <source>
        <strain evidence="1">P73</strain>
    </source>
</reference>